<keyword evidence="1" id="KW-0812">Transmembrane</keyword>
<dbReference type="AlphaFoldDB" id="A0A8J4QUW6"/>
<accession>A0A8J4QUW6</accession>
<feature type="transmembrane region" description="Helical" evidence="1">
    <location>
        <begin position="79"/>
        <end position="100"/>
    </location>
</feature>
<organism evidence="3 4">
    <name type="scientific">Castanea mollissima</name>
    <name type="common">Chinese chestnut</name>
    <dbReference type="NCBI Taxonomy" id="60419"/>
    <lineage>
        <taxon>Eukaryota</taxon>
        <taxon>Viridiplantae</taxon>
        <taxon>Streptophyta</taxon>
        <taxon>Embryophyta</taxon>
        <taxon>Tracheophyta</taxon>
        <taxon>Spermatophyta</taxon>
        <taxon>Magnoliopsida</taxon>
        <taxon>eudicotyledons</taxon>
        <taxon>Gunneridae</taxon>
        <taxon>Pentapetalae</taxon>
        <taxon>rosids</taxon>
        <taxon>fabids</taxon>
        <taxon>Fagales</taxon>
        <taxon>Fagaceae</taxon>
        <taxon>Castanea</taxon>
    </lineage>
</organism>
<sequence>MFWWWCGLAGAGIFWELRCKFNAAKWDCRIFEFVHGCACLQHHSAGPLEFETLRAVLTEFLDACDLLCDIWLQNEPLVIYWLLLVIMQLLISFTLVSNLYQMIFGAFCFS</sequence>
<evidence type="ECO:0000313" key="3">
    <source>
        <dbReference type="EMBL" id="KAF3953344.1"/>
    </source>
</evidence>
<name>A0A8J4QUW6_9ROSI</name>
<dbReference type="Proteomes" id="UP000737018">
    <property type="component" value="Unassembled WGS sequence"/>
</dbReference>
<keyword evidence="2" id="KW-0732">Signal</keyword>
<feature type="chain" id="PRO_5035324940" evidence="2">
    <location>
        <begin position="20"/>
        <end position="110"/>
    </location>
</feature>
<keyword evidence="1" id="KW-1133">Transmembrane helix</keyword>
<keyword evidence="4" id="KW-1185">Reference proteome</keyword>
<comment type="caution">
    <text evidence="3">The sequence shown here is derived from an EMBL/GenBank/DDBJ whole genome shotgun (WGS) entry which is preliminary data.</text>
</comment>
<protein>
    <submittedName>
        <fullName evidence="3">Uncharacterized protein</fullName>
    </submittedName>
</protein>
<gene>
    <name evidence="3" type="ORF">CMV_021202</name>
</gene>
<keyword evidence="1" id="KW-0472">Membrane</keyword>
<feature type="signal peptide" evidence="2">
    <location>
        <begin position="1"/>
        <end position="19"/>
    </location>
</feature>
<proteinExistence type="predicted"/>
<evidence type="ECO:0000256" key="2">
    <source>
        <dbReference type="SAM" id="SignalP"/>
    </source>
</evidence>
<evidence type="ECO:0000313" key="4">
    <source>
        <dbReference type="Proteomes" id="UP000737018"/>
    </source>
</evidence>
<evidence type="ECO:0000256" key="1">
    <source>
        <dbReference type="SAM" id="Phobius"/>
    </source>
</evidence>
<reference evidence="3" key="1">
    <citation type="submission" date="2020-03" db="EMBL/GenBank/DDBJ databases">
        <title>Castanea mollissima Vanexum genome sequencing.</title>
        <authorList>
            <person name="Staton M."/>
        </authorList>
    </citation>
    <scope>NUCLEOTIDE SEQUENCE</scope>
    <source>
        <tissue evidence="3">Leaf</tissue>
    </source>
</reference>
<dbReference type="EMBL" id="JRKL02004119">
    <property type="protein sequence ID" value="KAF3953344.1"/>
    <property type="molecule type" value="Genomic_DNA"/>
</dbReference>